<accession>A0A1E7KXU1</accession>
<dbReference type="PANTHER" id="PTHR24221">
    <property type="entry name" value="ATP-BINDING CASSETTE SUB-FAMILY B"/>
    <property type="match status" value="1"/>
</dbReference>
<dbReference type="InterPro" id="IPR003439">
    <property type="entry name" value="ABC_transporter-like_ATP-bd"/>
</dbReference>
<dbReference type="Proteomes" id="UP000176005">
    <property type="component" value="Unassembled WGS sequence"/>
</dbReference>
<dbReference type="InterPro" id="IPR017871">
    <property type="entry name" value="ABC_transporter-like_CS"/>
</dbReference>
<name>A0A1E7KXU1_9ACTN</name>
<evidence type="ECO:0000256" key="9">
    <source>
        <dbReference type="ARBA" id="ARBA00061644"/>
    </source>
</evidence>
<keyword evidence="3" id="KW-1003">Cell membrane</keyword>
<sequence>MPSRSTTSPSWLRRLAAACLQHRRLTLVVVLSSVLGTGLEAFGPLLARLAVNDAVAGHAHRIRLLVLGMAALALVQFGAEFARRFVAGKLALAVQHRLRTALFDSVQQFDGAKQDTLRTGQVVSRANSDLQQVQIMLGMLPIPMGVTALFVVSVSAMLWLSPLLTLVSLTVIPALAFVTARSRRRLVPATRDAQAHAAKIAERVEENVAGVRVVKGFGQEQREVDRLAGAARRLYGRRMRVVRLQSLATASMSALPHLGLVGVLAFGGWLALHGRLDLGTFLAFAGYLSLLAGPARLFANFLVTAQQGRASAERVYELIDARPEITEAAGATDVAEGPVGIEFRDVRFGYAPSDPVLDGFSLTVRPGETVALVGSSGSGKSTVSLLLPRFYDPQKGSVRIGPPEEAADVRELTLASLRHTVGVVFEEPFLFSGSVRDNIAYDRPEATDAEVESAAREAGAHEFVAELPEGYATDVGERGNKLSGGQRQRLVLARTLLSRPRVLVLDDATSAVDAATEAAIHDALAQITGTCTTLLIAHRRSTLELADRIAVLDGGRVLDTGTREELTERCALFRELTAGPSESIDERARPAAPSEAGDITPALWPVPPESADDSLPASPGEGAGDAG</sequence>
<dbReference type="Pfam" id="PF00005">
    <property type="entry name" value="ABC_tran"/>
    <property type="match status" value="1"/>
</dbReference>
<dbReference type="InterPro" id="IPR011527">
    <property type="entry name" value="ABC1_TM_dom"/>
</dbReference>
<dbReference type="InterPro" id="IPR039421">
    <property type="entry name" value="Type_1_exporter"/>
</dbReference>
<dbReference type="CDD" id="cd18543">
    <property type="entry name" value="ABC_6TM_Rv0194_D1_like"/>
    <property type="match status" value="1"/>
</dbReference>
<dbReference type="InterPro" id="IPR027417">
    <property type="entry name" value="P-loop_NTPase"/>
</dbReference>
<dbReference type="RefSeq" id="WP_141747694.1">
    <property type="nucleotide sequence ID" value="NZ_LJGW01000411.1"/>
</dbReference>
<dbReference type="SUPFAM" id="SSF90123">
    <property type="entry name" value="ABC transporter transmembrane region"/>
    <property type="match status" value="1"/>
</dbReference>
<keyword evidence="4 11" id="KW-0812">Transmembrane</keyword>
<comment type="similarity">
    <text evidence="9">Belongs to the ABC transporter superfamily. Lipid exporter (TC 3.A.1.106) family.</text>
</comment>
<keyword evidence="6" id="KW-0067">ATP-binding</keyword>
<feature type="transmembrane region" description="Helical" evidence="11">
    <location>
        <begin position="135"/>
        <end position="152"/>
    </location>
</feature>
<keyword evidence="7 11" id="KW-1133">Transmembrane helix</keyword>
<evidence type="ECO:0000256" key="2">
    <source>
        <dbReference type="ARBA" id="ARBA00022448"/>
    </source>
</evidence>
<dbReference type="EMBL" id="LJGW01000411">
    <property type="protein sequence ID" value="OEV08643.1"/>
    <property type="molecule type" value="Genomic_DNA"/>
</dbReference>
<gene>
    <name evidence="14" type="ORF">AN218_25680</name>
</gene>
<evidence type="ECO:0000256" key="3">
    <source>
        <dbReference type="ARBA" id="ARBA00022475"/>
    </source>
</evidence>
<protein>
    <submittedName>
        <fullName evidence="14">ABC transporter</fullName>
    </submittedName>
</protein>
<dbReference type="SMART" id="SM00382">
    <property type="entry name" value="AAA"/>
    <property type="match status" value="1"/>
</dbReference>
<evidence type="ECO:0000256" key="10">
    <source>
        <dbReference type="SAM" id="MobiDB-lite"/>
    </source>
</evidence>
<proteinExistence type="inferred from homology"/>
<feature type="transmembrane region" description="Helical" evidence="11">
    <location>
        <begin position="65"/>
        <end position="82"/>
    </location>
</feature>
<evidence type="ECO:0000256" key="1">
    <source>
        <dbReference type="ARBA" id="ARBA00004651"/>
    </source>
</evidence>
<evidence type="ECO:0000256" key="5">
    <source>
        <dbReference type="ARBA" id="ARBA00022741"/>
    </source>
</evidence>
<feature type="transmembrane region" description="Helical" evidence="11">
    <location>
        <begin position="158"/>
        <end position="178"/>
    </location>
</feature>
<dbReference type="Gene3D" id="3.40.50.300">
    <property type="entry name" value="P-loop containing nucleotide triphosphate hydrolases"/>
    <property type="match status" value="1"/>
</dbReference>
<evidence type="ECO:0000256" key="4">
    <source>
        <dbReference type="ARBA" id="ARBA00022692"/>
    </source>
</evidence>
<reference evidence="14 15" key="1">
    <citation type="journal article" date="2016" name="Front. Microbiol.">
        <title>Comparative Genomics Analysis of Streptomyces Species Reveals Their Adaptation to the Marine Environment and Their Diversity at the Genomic Level.</title>
        <authorList>
            <person name="Tian X."/>
            <person name="Zhang Z."/>
            <person name="Yang T."/>
            <person name="Chen M."/>
            <person name="Li J."/>
            <person name="Chen F."/>
            <person name="Yang J."/>
            <person name="Li W."/>
            <person name="Zhang B."/>
            <person name="Zhang Z."/>
            <person name="Wu J."/>
            <person name="Zhang C."/>
            <person name="Long L."/>
            <person name="Xiao J."/>
        </authorList>
    </citation>
    <scope>NUCLEOTIDE SEQUENCE [LARGE SCALE GENOMIC DNA]</scope>
    <source>
        <strain evidence="14 15">SCSIO 10429</strain>
    </source>
</reference>
<dbReference type="PROSITE" id="PS50893">
    <property type="entry name" value="ABC_TRANSPORTER_2"/>
    <property type="match status" value="1"/>
</dbReference>
<dbReference type="Gene3D" id="1.20.1560.10">
    <property type="entry name" value="ABC transporter type 1, transmembrane domain"/>
    <property type="match status" value="1"/>
</dbReference>
<feature type="domain" description="ABC transporter" evidence="12">
    <location>
        <begin position="341"/>
        <end position="579"/>
    </location>
</feature>
<dbReference type="GO" id="GO:0005886">
    <property type="term" value="C:plasma membrane"/>
    <property type="evidence" value="ECO:0007669"/>
    <property type="project" value="UniProtKB-SubCell"/>
</dbReference>
<dbReference type="FunFam" id="3.40.50.300:FF:000299">
    <property type="entry name" value="ABC transporter ATP-binding protein/permease"/>
    <property type="match status" value="1"/>
</dbReference>
<evidence type="ECO:0000256" key="8">
    <source>
        <dbReference type="ARBA" id="ARBA00023136"/>
    </source>
</evidence>
<feature type="region of interest" description="Disordered" evidence="10">
    <location>
        <begin position="581"/>
        <end position="627"/>
    </location>
</feature>
<dbReference type="PANTHER" id="PTHR24221:SF654">
    <property type="entry name" value="ATP-BINDING CASSETTE SUB-FAMILY B MEMBER 6"/>
    <property type="match status" value="1"/>
</dbReference>
<dbReference type="GO" id="GO:0016887">
    <property type="term" value="F:ATP hydrolysis activity"/>
    <property type="evidence" value="ECO:0007669"/>
    <property type="project" value="InterPro"/>
</dbReference>
<dbReference type="AlphaFoldDB" id="A0A1E7KXU1"/>
<evidence type="ECO:0000256" key="11">
    <source>
        <dbReference type="SAM" id="Phobius"/>
    </source>
</evidence>
<keyword evidence="15" id="KW-1185">Reference proteome</keyword>
<evidence type="ECO:0000259" key="12">
    <source>
        <dbReference type="PROSITE" id="PS50893"/>
    </source>
</evidence>
<evidence type="ECO:0000256" key="7">
    <source>
        <dbReference type="ARBA" id="ARBA00022989"/>
    </source>
</evidence>
<organism evidence="14 15">
    <name type="scientific">Streptomyces nanshensis</name>
    <dbReference type="NCBI Taxonomy" id="518642"/>
    <lineage>
        <taxon>Bacteria</taxon>
        <taxon>Bacillati</taxon>
        <taxon>Actinomycetota</taxon>
        <taxon>Actinomycetes</taxon>
        <taxon>Kitasatosporales</taxon>
        <taxon>Streptomycetaceae</taxon>
        <taxon>Streptomyces</taxon>
    </lineage>
</organism>
<feature type="domain" description="ABC transmembrane type-1" evidence="13">
    <location>
        <begin position="27"/>
        <end position="307"/>
    </location>
</feature>
<dbReference type="GO" id="GO:0034040">
    <property type="term" value="F:ATPase-coupled lipid transmembrane transporter activity"/>
    <property type="evidence" value="ECO:0007669"/>
    <property type="project" value="TreeGrafter"/>
</dbReference>
<comment type="subcellular location">
    <subcellularLocation>
        <location evidence="1">Cell membrane</location>
        <topology evidence="1">Multi-pass membrane protein</topology>
    </subcellularLocation>
</comment>
<keyword evidence="5" id="KW-0547">Nucleotide-binding</keyword>
<dbReference type="GO" id="GO:0005524">
    <property type="term" value="F:ATP binding"/>
    <property type="evidence" value="ECO:0007669"/>
    <property type="project" value="UniProtKB-KW"/>
</dbReference>
<evidence type="ECO:0000313" key="14">
    <source>
        <dbReference type="EMBL" id="OEV08643.1"/>
    </source>
</evidence>
<dbReference type="SUPFAM" id="SSF52540">
    <property type="entry name" value="P-loop containing nucleoside triphosphate hydrolases"/>
    <property type="match status" value="1"/>
</dbReference>
<keyword evidence="2" id="KW-0813">Transport</keyword>
<dbReference type="InterPro" id="IPR003593">
    <property type="entry name" value="AAA+_ATPase"/>
</dbReference>
<feature type="non-terminal residue" evidence="14">
    <location>
        <position position="627"/>
    </location>
</feature>
<dbReference type="Pfam" id="PF00664">
    <property type="entry name" value="ABC_membrane"/>
    <property type="match status" value="1"/>
</dbReference>
<feature type="transmembrane region" description="Helical" evidence="11">
    <location>
        <begin position="247"/>
        <end position="272"/>
    </location>
</feature>
<evidence type="ECO:0000256" key="6">
    <source>
        <dbReference type="ARBA" id="ARBA00022840"/>
    </source>
</evidence>
<dbReference type="GO" id="GO:0140359">
    <property type="term" value="F:ABC-type transporter activity"/>
    <property type="evidence" value="ECO:0007669"/>
    <property type="project" value="InterPro"/>
</dbReference>
<evidence type="ECO:0000259" key="13">
    <source>
        <dbReference type="PROSITE" id="PS50929"/>
    </source>
</evidence>
<comment type="caution">
    <text evidence="14">The sequence shown here is derived from an EMBL/GenBank/DDBJ whole genome shotgun (WGS) entry which is preliminary data.</text>
</comment>
<keyword evidence="8 11" id="KW-0472">Membrane</keyword>
<dbReference type="PROSITE" id="PS00211">
    <property type="entry name" value="ABC_TRANSPORTER_1"/>
    <property type="match status" value="1"/>
</dbReference>
<dbReference type="PROSITE" id="PS50929">
    <property type="entry name" value="ABC_TM1F"/>
    <property type="match status" value="1"/>
</dbReference>
<dbReference type="InterPro" id="IPR036640">
    <property type="entry name" value="ABC1_TM_sf"/>
</dbReference>
<evidence type="ECO:0000313" key="15">
    <source>
        <dbReference type="Proteomes" id="UP000176005"/>
    </source>
</evidence>